<dbReference type="Proteomes" id="UP000502179">
    <property type="component" value="Chromosome"/>
</dbReference>
<evidence type="ECO:0000313" key="1">
    <source>
        <dbReference type="EMBL" id="QIJ72131.1"/>
    </source>
</evidence>
<dbReference type="RefSeq" id="WP_166032349.1">
    <property type="nucleotide sequence ID" value="NZ_CP048877.1"/>
</dbReference>
<keyword evidence="2" id="KW-1185">Reference proteome</keyword>
<reference evidence="1 2" key="1">
    <citation type="submission" date="2020-02" db="EMBL/GenBank/DDBJ databases">
        <title>Genome analysis of Thermosulfuriphilus ammonigenes ST65T, an anaerobic thermophilic chemolithoautotrophic bacterium isolated from a deep-sea hydrothermal vent.</title>
        <authorList>
            <person name="Slobodkina G."/>
            <person name="Allioux M."/>
            <person name="Merkel A."/>
            <person name="Alain K."/>
            <person name="Jebbar M."/>
            <person name="Slobodkin A."/>
        </authorList>
    </citation>
    <scope>NUCLEOTIDE SEQUENCE [LARGE SCALE GENOMIC DNA]</scope>
    <source>
        <strain evidence="1 2">ST65</strain>
    </source>
</reference>
<name>A0A6G7PX86_9BACT</name>
<gene>
    <name evidence="1" type="ORF">G4V39_07555</name>
</gene>
<protein>
    <submittedName>
        <fullName evidence="1">DUF2905 domain-containing protein</fullName>
    </submittedName>
</protein>
<proteinExistence type="predicted"/>
<dbReference type="Pfam" id="PF11146">
    <property type="entry name" value="DUF2905"/>
    <property type="match status" value="1"/>
</dbReference>
<dbReference type="KEGG" id="tav:G4V39_07555"/>
<dbReference type="EMBL" id="CP048877">
    <property type="protein sequence ID" value="QIJ72131.1"/>
    <property type="molecule type" value="Genomic_DNA"/>
</dbReference>
<dbReference type="AlphaFoldDB" id="A0A6G7PX86"/>
<dbReference type="PANTHER" id="PTHR36443:SF1">
    <property type="entry name" value="BSR5223 PROTEIN"/>
    <property type="match status" value="1"/>
</dbReference>
<accession>A0A6G7PX86</accession>
<sequence>MSPLEGLGKLLLLFGVILVVIGLILIFGAKIPYIGRLPGDIYIKKDNFTFYFPLATSIIISIILTLILSLLNRR</sequence>
<evidence type="ECO:0000313" key="2">
    <source>
        <dbReference type="Proteomes" id="UP000502179"/>
    </source>
</evidence>
<dbReference type="InterPro" id="IPR021320">
    <property type="entry name" value="DUF2905"/>
</dbReference>
<dbReference type="PANTHER" id="PTHR36443">
    <property type="entry name" value="BSR5223 PROTEIN"/>
    <property type="match status" value="1"/>
</dbReference>
<organism evidence="1 2">
    <name type="scientific">Thermosulfuriphilus ammonigenes</name>
    <dbReference type="NCBI Taxonomy" id="1936021"/>
    <lineage>
        <taxon>Bacteria</taxon>
        <taxon>Pseudomonadati</taxon>
        <taxon>Thermodesulfobacteriota</taxon>
        <taxon>Thermodesulfobacteria</taxon>
        <taxon>Thermodesulfobacteriales</taxon>
        <taxon>Thermodesulfobacteriaceae</taxon>
        <taxon>Thermosulfuriphilus</taxon>
    </lineage>
</organism>